<dbReference type="EMBL" id="JACHEH010000002">
    <property type="protein sequence ID" value="MBB6167150.1"/>
    <property type="molecule type" value="Genomic_DNA"/>
</dbReference>
<evidence type="ECO:0000313" key="2">
    <source>
        <dbReference type="Proteomes" id="UP000588017"/>
    </source>
</evidence>
<keyword evidence="2" id="KW-1185">Reference proteome</keyword>
<protein>
    <submittedName>
        <fullName evidence="1">Uncharacterized protein</fullName>
    </submittedName>
</protein>
<name>A0A841K569_9HYPH</name>
<sequence length="79" mass="8271">MPTTPITAEDLGATLTAFALSFTAAMMSPHNQTPDEVLLDLANELHGLVAKMQQHGDNSSPAAKSLSICASMLMATEGR</sequence>
<proteinExistence type="predicted"/>
<evidence type="ECO:0000313" key="1">
    <source>
        <dbReference type="EMBL" id="MBB6167150.1"/>
    </source>
</evidence>
<dbReference type="AlphaFoldDB" id="A0A841K569"/>
<accession>A0A841K569</accession>
<comment type="caution">
    <text evidence="1">The sequence shown here is derived from an EMBL/GenBank/DDBJ whole genome shotgun (WGS) entry which is preliminary data.</text>
</comment>
<reference evidence="1 2" key="1">
    <citation type="submission" date="2020-08" db="EMBL/GenBank/DDBJ databases">
        <title>Genomic Encyclopedia of Type Strains, Phase IV (KMG-IV): sequencing the most valuable type-strain genomes for metagenomic binning, comparative biology and taxonomic classification.</title>
        <authorList>
            <person name="Goeker M."/>
        </authorList>
    </citation>
    <scope>NUCLEOTIDE SEQUENCE [LARGE SCALE GENOMIC DNA]</scope>
    <source>
        <strain evidence="1 2">DSM 101465</strain>
    </source>
</reference>
<dbReference type="RefSeq" id="WP_183332449.1">
    <property type="nucleotide sequence ID" value="NZ_BMHX01000002.1"/>
</dbReference>
<organism evidence="1 2">
    <name type="scientific">Chelatococcus composti</name>
    <dbReference type="NCBI Taxonomy" id="1743235"/>
    <lineage>
        <taxon>Bacteria</taxon>
        <taxon>Pseudomonadati</taxon>
        <taxon>Pseudomonadota</taxon>
        <taxon>Alphaproteobacteria</taxon>
        <taxon>Hyphomicrobiales</taxon>
        <taxon>Chelatococcaceae</taxon>
        <taxon>Chelatococcus</taxon>
    </lineage>
</organism>
<gene>
    <name evidence="1" type="ORF">HNQ73_000768</name>
</gene>
<dbReference type="Proteomes" id="UP000588017">
    <property type="component" value="Unassembled WGS sequence"/>
</dbReference>